<evidence type="ECO:0000313" key="3">
    <source>
        <dbReference type="Proteomes" id="UP000885680"/>
    </source>
</evidence>
<comment type="caution">
    <text evidence="2">The sequence shown here is derived from an EMBL/GenBank/DDBJ whole genome shotgun (WGS) entry which is preliminary data.</text>
</comment>
<feature type="chain" id="PRO_5039225079" evidence="1">
    <location>
        <begin position="38"/>
        <end position="121"/>
    </location>
</feature>
<gene>
    <name evidence="2" type="ORF">ENH89_16630</name>
</gene>
<organism evidence="2 3">
    <name type="scientific">Aurantimonas coralicida</name>
    <dbReference type="NCBI Taxonomy" id="182270"/>
    <lineage>
        <taxon>Bacteria</taxon>
        <taxon>Pseudomonadati</taxon>
        <taxon>Pseudomonadota</taxon>
        <taxon>Alphaproteobacteria</taxon>
        <taxon>Hyphomicrobiales</taxon>
        <taxon>Aurantimonadaceae</taxon>
        <taxon>Aurantimonas</taxon>
    </lineage>
</organism>
<dbReference type="EMBL" id="DRGN01000241">
    <property type="protein sequence ID" value="HEU01919.1"/>
    <property type="molecule type" value="Genomic_DNA"/>
</dbReference>
<evidence type="ECO:0000256" key="1">
    <source>
        <dbReference type="SAM" id="SignalP"/>
    </source>
</evidence>
<proteinExistence type="predicted"/>
<feature type="signal peptide" evidence="1">
    <location>
        <begin position="1"/>
        <end position="37"/>
    </location>
</feature>
<protein>
    <submittedName>
        <fullName evidence="2">Uncharacterized protein</fullName>
    </submittedName>
</protein>
<name>A0A9C9NIB7_9HYPH</name>
<dbReference type="Proteomes" id="UP000885680">
    <property type="component" value="Unassembled WGS sequence"/>
</dbReference>
<sequence>MTWPYRWEAVMVSNKVLKRAGGLAALALVVFAAGAEAKPAKCFASDDGYFDCDFEMTDSAGSFTIEGPGVTYILLVDSPGYASGFVNLGNRNISLAGTYVRERDDPACWANAETETKICAW</sequence>
<dbReference type="AlphaFoldDB" id="A0A9C9NIB7"/>
<evidence type="ECO:0000313" key="2">
    <source>
        <dbReference type="EMBL" id="HEU01919.1"/>
    </source>
</evidence>
<keyword evidence="1" id="KW-0732">Signal</keyword>
<accession>A0A9C9NIB7</accession>
<reference evidence="2" key="1">
    <citation type="journal article" date="2020" name="mSystems">
        <title>Genome- and Community-Level Interaction Insights into Carbon Utilization and Element Cycling Functions of Hydrothermarchaeota in Hydrothermal Sediment.</title>
        <authorList>
            <person name="Zhou Z."/>
            <person name="Liu Y."/>
            <person name="Xu W."/>
            <person name="Pan J."/>
            <person name="Luo Z.H."/>
            <person name="Li M."/>
        </authorList>
    </citation>
    <scope>NUCLEOTIDE SEQUENCE</scope>
    <source>
        <strain evidence="2">HyVt-347</strain>
    </source>
</reference>